<dbReference type="GO" id="GO:0009279">
    <property type="term" value="C:cell outer membrane"/>
    <property type="evidence" value="ECO:0007669"/>
    <property type="project" value="UniProtKB-SubCell"/>
</dbReference>
<dbReference type="InterPro" id="IPR039426">
    <property type="entry name" value="TonB-dep_rcpt-like"/>
</dbReference>
<keyword evidence="4" id="KW-0812">Transmembrane</keyword>
<sequence>MRTFRLTPLFVAAVCLSAPAAMLGQYENGSVVGTARDSSGAAIADATVTVTNRATGVSSKRQSDDQGNFEVPALRVGQYDVKVEKEGFAAATATNITILVSSRQRVDMTLNIGSAATSVEVSDVALGVETDTSQRGETVTQRQTVSLPLVSRNFSDLVGLAPGVRATANGVQTTSNTGLVREGSFNVNGQRSMFNNYLLDGMDNNAYGESNQGFSNEIIPTIPDSVAAFQVVTNNAGAEYGRGAGATINVASAQGTNTFHGRVYEFIRNTDLNAVGFFNPPGGKKPQFNRNQFGGNIGGRIVRDHAFFFLDYEGLRQVRKQVASATLPTPNQLGGVFSKTVYDPYTGTAYAAGTSIFSSPNVSPIARQIAGFIAQLGPGTAAASNFTTLQRSTNKGDKGDLRLDWTFNPRNSMFVRASQLKTNAIDYPIFGLPLDGNSNGYQRILDQQLAVGYTRVVGANQLLDVRVGISKTKAGKFSTSIGTNPGFTFAGLPTDPAVAGGIPGIGITGFSALGRQTTNPQFQNPAIFNPKVNYSWIRGKHSLKFGYEFQKVWMDVQDTNPLYGGYTFGGGFSRQYVGGKTTETATSDNYVADFLFGASSIYSLSSYFVAQLRTVANFGYVQDDWKVTPQLTINAGLRYEYVSPYSDGQKRLTNFDPTSTGATTGSISAFVPATDSNKYGFSPDKNNFAPRFGFAYSPDGNTSVRGAFGISFAHYDRAGSGNVLAINPPNALFTNASQVAPQAGGSAAGYVRFDAGFPSNTLTFNPVTANPSYIDGKRYRDSYVESYYLSVQRQLAKNTLLDIAYVGNHGVKLLQLANYNQKDPSNNFVRPLPAYGDITYPIREAYSHYDSLQVKYEQQMVAGLTLLNSFTYGHALDNAGASLESATPAPQDLRNLRGDYGNSDYNQPIYNTTSLVYDLPFGRGKRFLNTGGIVNAVLGQWQVSAINSAASGYQFNITDTPVAAIQVTASSVPSYRGGNIYRPNRVGTSPLYTLDKKRSTGTALQYLNVGAYTPTSGSPLSISTANPFGSLARNAGRSPAINYLNMAFNKRFNTPIERLNMEFRGELYNILNHTNFATAGGVAGSGTTLTGGTITSTLDPRIVQFGLKIIF</sequence>
<dbReference type="RefSeq" id="WP_074653564.1">
    <property type="nucleotide sequence ID" value="NZ_FNSD01000001.1"/>
</dbReference>
<dbReference type="AlphaFoldDB" id="A0A1H4MBH2"/>
<gene>
    <name evidence="11" type="ORF">SAMN05443244_1880</name>
</gene>
<dbReference type="PANTHER" id="PTHR30069">
    <property type="entry name" value="TONB-DEPENDENT OUTER MEMBRANE RECEPTOR"/>
    <property type="match status" value="1"/>
</dbReference>
<dbReference type="InterPro" id="IPR036942">
    <property type="entry name" value="Beta-barrel_TonB_sf"/>
</dbReference>
<evidence type="ECO:0000256" key="8">
    <source>
        <dbReference type="SAM" id="SignalP"/>
    </source>
</evidence>
<accession>A0A1H4MBH2</accession>
<keyword evidence="5 8" id="KW-0732">Signal</keyword>
<dbReference type="InterPro" id="IPR037066">
    <property type="entry name" value="Plug_dom_sf"/>
</dbReference>
<evidence type="ECO:0000259" key="10">
    <source>
        <dbReference type="Pfam" id="PF25183"/>
    </source>
</evidence>
<evidence type="ECO:0000256" key="5">
    <source>
        <dbReference type="ARBA" id="ARBA00022729"/>
    </source>
</evidence>
<keyword evidence="7" id="KW-0998">Cell outer membrane</keyword>
<evidence type="ECO:0000256" key="1">
    <source>
        <dbReference type="ARBA" id="ARBA00004571"/>
    </source>
</evidence>
<dbReference type="InterPro" id="IPR012910">
    <property type="entry name" value="Plug_dom"/>
</dbReference>
<name>A0A1H4MBH2_9BACT</name>
<evidence type="ECO:0000313" key="11">
    <source>
        <dbReference type="EMBL" id="SEB80283.1"/>
    </source>
</evidence>
<dbReference type="PANTHER" id="PTHR30069:SF29">
    <property type="entry name" value="HEMOGLOBIN AND HEMOGLOBIN-HAPTOGLOBIN-BINDING PROTEIN 1-RELATED"/>
    <property type="match status" value="1"/>
</dbReference>
<dbReference type="Pfam" id="PF25183">
    <property type="entry name" value="OMP_b-brl_4"/>
    <property type="match status" value="1"/>
</dbReference>
<dbReference type="InterPro" id="IPR013784">
    <property type="entry name" value="Carb-bd-like_fold"/>
</dbReference>
<evidence type="ECO:0000256" key="3">
    <source>
        <dbReference type="ARBA" id="ARBA00022452"/>
    </source>
</evidence>
<dbReference type="EMBL" id="FNSD01000001">
    <property type="protein sequence ID" value="SEB80283.1"/>
    <property type="molecule type" value="Genomic_DNA"/>
</dbReference>
<dbReference type="SUPFAM" id="SSF49452">
    <property type="entry name" value="Starch-binding domain-like"/>
    <property type="match status" value="1"/>
</dbReference>
<dbReference type="Pfam" id="PF07715">
    <property type="entry name" value="Plug"/>
    <property type="match status" value="1"/>
</dbReference>
<feature type="domain" description="TonB-dependent transporter Oar-like beta-barrel" evidence="10">
    <location>
        <begin position="254"/>
        <end position="1104"/>
    </location>
</feature>
<dbReference type="GO" id="GO:0015344">
    <property type="term" value="F:siderophore uptake transmembrane transporter activity"/>
    <property type="evidence" value="ECO:0007669"/>
    <property type="project" value="TreeGrafter"/>
</dbReference>
<dbReference type="InterPro" id="IPR057601">
    <property type="entry name" value="Oar-like_b-barrel"/>
</dbReference>
<dbReference type="GO" id="GO:0044718">
    <property type="term" value="P:siderophore transmembrane transport"/>
    <property type="evidence" value="ECO:0007669"/>
    <property type="project" value="TreeGrafter"/>
</dbReference>
<evidence type="ECO:0000256" key="7">
    <source>
        <dbReference type="ARBA" id="ARBA00023237"/>
    </source>
</evidence>
<dbReference type="Proteomes" id="UP000182409">
    <property type="component" value="Unassembled WGS sequence"/>
</dbReference>
<keyword evidence="2" id="KW-0813">Transport</keyword>
<keyword evidence="11" id="KW-0675">Receptor</keyword>
<keyword evidence="3" id="KW-1134">Transmembrane beta strand</keyword>
<organism evidence="11 12">
    <name type="scientific">Terriglobus roseus</name>
    <dbReference type="NCBI Taxonomy" id="392734"/>
    <lineage>
        <taxon>Bacteria</taxon>
        <taxon>Pseudomonadati</taxon>
        <taxon>Acidobacteriota</taxon>
        <taxon>Terriglobia</taxon>
        <taxon>Terriglobales</taxon>
        <taxon>Acidobacteriaceae</taxon>
        <taxon>Terriglobus</taxon>
    </lineage>
</organism>
<reference evidence="11 12" key="1">
    <citation type="submission" date="2016-10" db="EMBL/GenBank/DDBJ databases">
        <authorList>
            <person name="de Groot N.N."/>
        </authorList>
    </citation>
    <scope>NUCLEOTIDE SEQUENCE [LARGE SCALE GENOMIC DNA]</scope>
    <source>
        <strain evidence="11 12">AB35.6</strain>
    </source>
</reference>
<dbReference type="Pfam" id="PF13620">
    <property type="entry name" value="CarboxypepD_reg"/>
    <property type="match status" value="1"/>
</dbReference>
<comment type="subcellular location">
    <subcellularLocation>
        <location evidence="1">Cell outer membrane</location>
        <topology evidence="1">Multi-pass membrane protein</topology>
    </subcellularLocation>
</comment>
<evidence type="ECO:0000256" key="6">
    <source>
        <dbReference type="ARBA" id="ARBA00023136"/>
    </source>
</evidence>
<evidence type="ECO:0000313" key="12">
    <source>
        <dbReference type="Proteomes" id="UP000182409"/>
    </source>
</evidence>
<dbReference type="Gene3D" id="2.60.40.1120">
    <property type="entry name" value="Carboxypeptidase-like, regulatory domain"/>
    <property type="match status" value="1"/>
</dbReference>
<dbReference type="GO" id="GO:0030246">
    <property type="term" value="F:carbohydrate binding"/>
    <property type="evidence" value="ECO:0007669"/>
    <property type="project" value="InterPro"/>
</dbReference>
<dbReference type="Gene3D" id="2.170.130.10">
    <property type="entry name" value="TonB-dependent receptor, plug domain"/>
    <property type="match status" value="1"/>
</dbReference>
<keyword evidence="6" id="KW-0472">Membrane</keyword>
<proteinExistence type="predicted"/>
<evidence type="ECO:0000259" key="9">
    <source>
        <dbReference type="Pfam" id="PF07715"/>
    </source>
</evidence>
<feature type="chain" id="PRO_5010321797" evidence="8">
    <location>
        <begin position="21"/>
        <end position="1111"/>
    </location>
</feature>
<feature type="signal peptide" evidence="8">
    <location>
        <begin position="1"/>
        <end position="20"/>
    </location>
</feature>
<dbReference type="OrthoDB" id="97893at2"/>
<protein>
    <submittedName>
        <fullName evidence="11">TonB-dependent Receptor Plug Domain</fullName>
    </submittedName>
</protein>
<evidence type="ECO:0000256" key="4">
    <source>
        <dbReference type="ARBA" id="ARBA00022692"/>
    </source>
</evidence>
<feature type="domain" description="TonB-dependent receptor plug" evidence="9">
    <location>
        <begin position="137"/>
        <end position="246"/>
    </location>
</feature>
<dbReference type="Gene3D" id="2.40.170.20">
    <property type="entry name" value="TonB-dependent receptor, beta-barrel domain"/>
    <property type="match status" value="1"/>
</dbReference>
<evidence type="ECO:0000256" key="2">
    <source>
        <dbReference type="ARBA" id="ARBA00022448"/>
    </source>
</evidence>
<dbReference type="SUPFAM" id="SSF56935">
    <property type="entry name" value="Porins"/>
    <property type="match status" value="1"/>
</dbReference>